<sequence length="77" mass="8918">MKQLLLLMNKNGRLFLSDVSLYDNIDGKFVVCDPLLREFVKEINEEIDACVAFDTYIYNFIFSNFTVIGSRNLKTNS</sequence>
<gene>
    <name evidence="1" type="ORF">DRF75_00955</name>
</gene>
<protein>
    <submittedName>
        <fullName evidence="1">Uncharacterized protein</fullName>
    </submittedName>
</protein>
<comment type="caution">
    <text evidence="1">The sequence shown here is derived from an EMBL/GenBank/DDBJ whole genome shotgun (WGS) entry which is preliminary data.</text>
</comment>
<evidence type="ECO:0000313" key="2">
    <source>
        <dbReference type="Proteomes" id="UP000293377"/>
    </source>
</evidence>
<dbReference type="Proteomes" id="UP000293377">
    <property type="component" value="Unassembled WGS sequence"/>
</dbReference>
<reference evidence="1 2" key="1">
    <citation type="submission" date="2018-06" db="EMBL/GenBank/DDBJ databases">
        <title>Complete Genome Sequence of Ehrlichia minasensis Isolated From Cattle.</title>
        <authorList>
            <person name="Aguiar D.M."/>
            <person name="Araujo J.P.A.Jr."/>
            <person name="Nakazato L."/>
            <person name="Bard E."/>
            <person name="Cabezas-Cruz A."/>
        </authorList>
    </citation>
    <scope>NUCLEOTIDE SEQUENCE [LARGE SCALE GENOMIC DNA]</scope>
    <source>
        <strain evidence="1 2">B11</strain>
    </source>
</reference>
<organism evidence="1 2">
    <name type="scientific">Ehrlichia minasensis</name>
    <dbReference type="NCBI Taxonomy" id="1242993"/>
    <lineage>
        <taxon>Bacteria</taxon>
        <taxon>Pseudomonadati</taxon>
        <taxon>Pseudomonadota</taxon>
        <taxon>Alphaproteobacteria</taxon>
        <taxon>Rickettsiales</taxon>
        <taxon>Anaplasmataceae</taxon>
        <taxon>Ehrlichia</taxon>
    </lineage>
</organism>
<evidence type="ECO:0000313" key="1">
    <source>
        <dbReference type="EMBL" id="RZB13040.1"/>
    </source>
</evidence>
<dbReference type="EMBL" id="QOHL01000002">
    <property type="protein sequence ID" value="RZB13040.1"/>
    <property type="molecule type" value="Genomic_DNA"/>
</dbReference>
<dbReference type="AlphaFoldDB" id="A0A4Q6I6U3"/>
<keyword evidence="2" id="KW-1185">Reference proteome</keyword>
<accession>A0A4Q6I6U3</accession>
<name>A0A4Q6I6U3_9RICK</name>
<proteinExistence type="predicted"/>